<sequence length="577" mass="63720">MATLHLALIRGIKAQLINEVFSTTYDGSRSLEFSNPGIQFVSGPAVTSSINATSSHPDIIGISIFDNQVHQQMDAIGAGITDAAAIVLKDFKTNHPDQYWELLNMLFSQDPEWIVKGGAGLNACRSPLGASDFGISPYTYDDTYDGSTDEDLKLFTLDKAPKLFEVLQDVKSVNPNTKFTFATWSAPGWMKDSPNAQPLFQGSLKQGYEDIFAKYLYKSMATIKSEKGLQPYFLSIQNEPLYTSNSYPGMRVSPTSAGKIGASLRKLLDDGGLNSIKIMTYDHNWDNDQYAIQQSDSAPFDTFAGVAWHCYAGNPTAQQRYNQAYPGKEVHMTECTKITQYLSEPWPNLRSTLHDLIIGSIRYGSRSVLLWNVALKEDDDGFTTPHLPNVCTNCLAPILFNSNAFQSDPTASLKGTNTRTVAQAQADDAGSKKRKKRFFSKDSFGGHETAGSRRATLEKRQTSFYKTTSDYLALTHLSLAVRARGSSTYGVNINSITSDETALGDANSRLFSQVFRSDNADSRGNSRWSVVILNRNDHFLTGRYDNVTVAINFRGKVANFTCMPGVYTLSWLAPKTA</sequence>
<dbReference type="Proteomes" id="UP000245626">
    <property type="component" value="Unassembled WGS sequence"/>
</dbReference>
<proteinExistence type="predicted"/>
<evidence type="ECO:0000313" key="2">
    <source>
        <dbReference type="Proteomes" id="UP000245626"/>
    </source>
</evidence>
<accession>A0ACD0P603</accession>
<protein>
    <submittedName>
        <fullName evidence="1">Glycoside hydrolase</fullName>
    </submittedName>
</protein>
<keyword evidence="2" id="KW-1185">Reference proteome</keyword>
<gene>
    <name evidence="1" type="ORF">IE53DRAFT_310105</name>
</gene>
<name>A0ACD0P603_9BASI</name>
<reference evidence="1 2" key="1">
    <citation type="journal article" date="2018" name="Mol. Biol. Evol.">
        <title>Broad Genomic Sampling Reveals a Smut Pathogenic Ancestry of the Fungal Clade Ustilaginomycotina.</title>
        <authorList>
            <person name="Kijpornyongpan T."/>
            <person name="Mondo S.J."/>
            <person name="Barry K."/>
            <person name="Sandor L."/>
            <person name="Lee J."/>
            <person name="Lipzen A."/>
            <person name="Pangilinan J."/>
            <person name="LaButti K."/>
            <person name="Hainaut M."/>
            <person name="Henrissat B."/>
            <person name="Grigoriev I.V."/>
            <person name="Spatafora J.W."/>
            <person name="Aime M.C."/>
        </authorList>
    </citation>
    <scope>NUCLEOTIDE SEQUENCE [LARGE SCALE GENOMIC DNA]</scope>
    <source>
        <strain evidence="1 2">SA 807</strain>
    </source>
</reference>
<evidence type="ECO:0000313" key="1">
    <source>
        <dbReference type="EMBL" id="PWN53486.1"/>
    </source>
</evidence>
<keyword evidence="1" id="KW-0378">Hydrolase</keyword>
<organism evidence="1 2">
    <name type="scientific">Violaceomyces palustris</name>
    <dbReference type="NCBI Taxonomy" id="1673888"/>
    <lineage>
        <taxon>Eukaryota</taxon>
        <taxon>Fungi</taxon>
        <taxon>Dikarya</taxon>
        <taxon>Basidiomycota</taxon>
        <taxon>Ustilaginomycotina</taxon>
        <taxon>Ustilaginomycetes</taxon>
        <taxon>Violaceomycetales</taxon>
        <taxon>Violaceomycetaceae</taxon>
        <taxon>Violaceomyces</taxon>
    </lineage>
</organism>
<dbReference type="EMBL" id="KZ819723">
    <property type="protein sequence ID" value="PWN53486.1"/>
    <property type="molecule type" value="Genomic_DNA"/>
</dbReference>